<dbReference type="PROSITE" id="PS51482">
    <property type="entry name" value="DEGV"/>
    <property type="match status" value="1"/>
</dbReference>
<protein>
    <submittedName>
        <fullName evidence="2">EDD domain protein, DegV family</fullName>
    </submittedName>
</protein>
<sequence>MSVRIITDSASDMSSVEHPALAVLPLSVTFGTDVYMDGIDIDHQRFYEMLVERDELPKTGQVNPYAFSQAIAKVREAGDEAVIITVGAKLSGTNQSARTALAEAPGGDVYVVDSNNVTLGERVLVEYALRLVNEGRSAAQIAAAVEAVRDRVVVIGLLETLEYLVRGGRLSAAAGAVGTLLNVKPVVAVEDGLIVQLGKARGSKNGRNLLNQKVEKAGGIDFSMPLALGYTGLSDAVLKKYIEDSAALWAGHTEGELPVHTIGATIGTHVGPGAVAVAFFQPAN</sequence>
<dbReference type="PANTHER" id="PTHR33434">
    <property type="entry name" value="DEGV DOMAIN-CONTAINING PROTEIN DR_1986-RELATED"/>
    <property type="match status" value="1"/>
</dbReference>
<reference evidence="2 3" key="1">
    <citation type="submission" date="2015-09" db="EMBL/GenBank/DDBJ databases">
        <authorList>
            <consortium name="Pathogen Informatics"/>
        </authorList>
    </citation>
    <scope>NUCLEOTIDE SEQUENCE [LARGE SCALE GENOMIC DNA]</scope>
    <source>
        <strain evidence="2 3">2789STDY5608823</strain>
    </source>
</reference>
<evidence type="ECO:0000313" key="3">
    <source>
        <dbReference type="Proteomes" id="UP000095468"/>
    </source>
</evidence>
<dbReference type="RefSeq" id="WP_055286515.1">
    <property type="nucleotide sequence ID" value="NZ_CYYP01000009.1"/>
</dbReference>
<proteinExistence type="predicted"/>
<gene>
    <name evidence="2" type="primary">degV</name>
    <name evidence="2" type="ORF">ERS852381_01152</name>
</gene>
<dbReference type="PANTHER" id="PTHR33434:SF2">
    <property type="entry name" value="FATTY ACID-BINDING PROTEIN TM_1468"/>
    <property type="match status" value="1"/>
</dbReference>
<dbReference type="InterPro" id="IPR003797">
    <property type="entry name" value="DegV"/>
</dbReference>
<accession>A0A174CUP5</accession>
<organism evidence="2 3">
    <name type="scientific">Collinsella aerofaciens</name>
    <dbReference type="NCBI Taxonomy" id="74426"/>
    <lineage>
        <taxon>Bacteria</taxon>
        <taxon>Bacillati</taxon>
        <taxon>Actinomycetota</taxon>
        <taxon>Coriobacteriia</taxon>
        <taxon>Coriobacteriales</taxon>
        <taxon>Coriobacteriaceae</taxon>
        <taxon>Collinsella</taxon>
    </lineage>
</organism>
<evidence type="ECO:0000313" key="2">
    <source>
        <dbReference type="EMBL" id="CUO16923.1"/>
    </source>
</evidence>
<dbReference type="Gene3D" id="3.30.1180.10">
    <property type="match status" value="1"/>
</dbReference>
<dbReference type="SUPFAM" id="SSF82549">
    <property type="entry name" value="DAK1/DegV-like"/>
    <property type="match status" value="1"/>
</dbReference>
<dbReference type="EMBL" id="CYYP01000009">
    <property type="protein sequence ID" value="CUO16923.1"/>
    <property type="molecule type" value="Genomic_DNA"/>
</dbReference>
<dbReference type="InterPro" id="IPR050270">
    <property type="entry name" value="DegV_domain_contain"/>
</dbReference>
<dbReference type="AlphaFoldDB" id="A0A174CUP5"/>
<dbReference type="NCBIfam" id="TIGR00762">
    <property type="entry name" value="DegV"/>
    <property type="match status" value="1"/>
</dbReference>
<name>A0A174CUP5_9ACTN</name>
<dbReference type="GO" id="GO:0008289">
    <property type="term" value="F:lipid binding"/>
    <property type="evidence" value="ECO:0007669"/>
    <property type="project" value="UniProtKB-KW"/>
</dbReference>
<keyword evidence="1" id="KW-0446">Lipid-binding</keyword>
<dbReference type="Proteomes" id="UP000095468">
    <property type="component" value="Unassembled WGS sequence"/>
</dbReference>
<dbReference type="Pfam" id="PF02645">
    <property type="entry name" value="DegV"/>
    <property type="match status" value="1"/>
</dbReference>
<dbReference type="InterPro" id="IPR043168">
    <property type="entry name" value="DegV_C"/>
</dbReference>
<dbReference type="Gene3D" id="3.40.50.10170">
    <property type="match status" value="1"/>
</dbReference>
<evidence type="ECO:0000256" key="1">
    <source>
        <dbReference type="ARBA" id="ARBA00023121"/>
    </source>
</evidence>